<dbReference type="GO" id="GO:0005737">
    <property type="term" value="C:cytoplasm"/>
    <property type="evidence" value="ECO:0007669"/>
    <property type="project" value="TreeGrafter"/>
</dbReference>
<dbReference type="Gene3D" id="3.40.50.720">
    <property type="entry name" value="NAD(P)-binding Rossmann-like Domain"/>
    <property type="match status" value="1"/>
</dbReference>
<dbReference type="Pfam" id="PF01370">
    <property type="entry name" value="Epimerase"/>
    <property type="match status" value="1"/>
</dbReference>
<dbReference type="PANTHER" id="PTHR48079:SF6">
    <property type="entry name" value="NAD(P)-BINDING DOMAIN-CONTAINING PROTEIN-RELATED"/>
    <property type="match status" value="1"/>
</dbReference>
<dbReference type="Proteomes" id="UP000318834">
    <property type="component" value="Unassembled WGS sequence"/>
</dbReference>
<dbReference type="GO" id="GO:0004029">
    <property type="term" value="F:aldehyde dehydrogenase (NAD+) activity"/>
    <property type="evidence" value="ECO:0007669"/>
    <property type="project" value="TreeGrafter"/>
</dbReference>
<gene>
    <name evidence="2" type="ORF">E6H05_08495</name>
</gene>
<dbReference type="EMBL" id="VBAP01000060">
    <property type="protein sequence ID" value="TMI73993.1"/>
    <property type="molecule type" value="Genomic_DNA"/>
</dbReference>
<feature type="domain" description="NAD-dependent epimerase/dehydratase" evidence="1">
    <location>
        <begin position="42"/>
        <end position="252"/>
    </location>
</feature>
<dbReference type="PANTHER" id="PTHR48079">
    <property type="entry name" value="PROTEIN YEEZ"/>
    <property type="match status" value="1"/>
</dbReference>
<sequence length="414" mass="45041">MLRHGHAHPGAVGGCHVAAAVGRCAEERSAVKPDGAGLGGRVLITGAAGFIGSRLCEVMVLNGIGRPRAFLRSTATAARIARLPLEFVVGDLCDRRSVEDAMRGCDAVVHLARGDRRVMRQGLAHVLRAAARANVRRFIHLSSVAVYGNHPPPESVAESAPVRQCDNLYGQEKLRQERLVLKYARHGLPAVILRPPAVYGPFSSFALAVLERIRAGTVAVVNGGASPSNLVYVDNLVQAIMLALSKPAAVGEIFFVRDDDVVTWGTCLGDYARWVGAELPRVAGAELVRVPRGRLFLDSMRVLPRVLMSAQFRSVLRQVPLARAVEEPLYRAFQSLPCEVQQRIRLWVTGPRKFSVNGGAPGYYGAQDEVLAAQLRGVVHSSEKARRLLGYTAPVSYHEGMQLTETWLRYARVI</sequence>
<dbReference type="InterPro" id="IPR051783">
    <property type="entry name" value="NAD(P)-dependent_oxidoreduct"/>
</dbReference>
<proteinExistence type="predicted"/>
<evidence type="ECO:0000259" key="1">
    <source>
        <dbReference type="Pfam" id="PF01370"/>
    </source>
</evidence>
<reference evidence="2 3" key="1">
    <citation type="journal article" date="2019" name="Nat. Microbiol.">
        <title>Mediterranean grassland soil C-N compound turnover is dependent on rainfall and depth, and is mediated by genomically divergent microorganisms.</title>
        <authorList>
            <person name="Diamond S."/>
            <person name="Andeer P.F."/>
            <person name="Li Z."/>
            <person name="Crits-Christoph A."/>
            <person name="Burstein D."/>
            <person name="Anantharaman K."/>
            <person name="Lane K.R."/>
            <person name="Thomas B.C."/>
            <person name="Pan C."/>
            <person name="Northen T.R."/>
            <person name="Banfield J.F."/>
        </authorList>
    </citation>
    <scope>NUCLEOTIDE SEQUENCE [LARGE SCALE GENOMIC DNA]</scope>
    <source>
        <strain evidence="2">NP_8</strain>
    </source>
</reference>
<dbReference type="AlphaFoldDB" id="A0A537IRN1"/>
<dbReference type="InterPro" id="IPR036291">
    <property type="entry name" value="NAD(P)-bd_dom_sf"/>
</dbReference>
<dbReference type="SUPFAM" id="SSF51735">
    <property type="entry name" value="NAD(P)-binding Rossmann-fold domains"/>
    <property type="match status" value="1"/>
</dbReference>
<dbReference type="PROSITE" id="PS51257">
    <property type="entry name" value="PROKAR_LIPOPROTEIN"/>
    <property type="match status" value="1"/>
</dbReference>
<evidence type="ECO:0000313" key="3">
    <source>
        <dbReference type="Proteomes" id="UP000318834"/>
    </source>
</evidence>
<dbReference type="InterPro" id="IPR001509">
    <property type="entry name" value="Epimerase_deHydtase"/>
</dbReference>
<name>A0A537IRN1_9BACT</name>
<organism evidence="2 3">
    <name type="scientific">Candidatus Segetimicrobium genomatis</name>
    <dbReference type="NCBI Taxonomy" id="2569760"/>
    <lineage>
        <taxon>Bacteria</taxon>
        <taxon>Bacillati</taxon>
        <taxon>Candidatus Sysuimicrobiota</taxon>
        <taxon>Candidatus Sysuimicrobiia</taxon>
        <taxon>Candidatus Sysuimicrobiales</taxon>
        <taxon>Candidatus Segetimicrobiaceae</taxon>
        <taxon>Candidatus Segetimicrobium</taxon>
    </lineage>
</organism>
<protein>
    <submittedName>
        <fullName evidence="2">NAD-dependent epimerase/dehydratase family protein</fullName>
    </submittedName>
</protein>
<evidence type="ECO:0000313" key="2">
    <source>
        <dbReference type="EMBL" id="TMI73993.1"/>
    </source>
</evidence>
<comment type="caution">
    <text evidence="2">The sequence shown here is derived from an EMBL/GenBank/DDBJ whole genome shotgun (WGS) entry which is preliminary data.</text>
</comment>
<accession>A0A537IRN1</accession>